<feature type="compositionally biased region" description="Basic and acidic residues" evidence="1">
    <location>
        <begin position="113"/>
        <end position="124"/>
    </location>
</feature>
<reference evidence="2 3" key="1">
    <citation type="journal article" date="2018" name="Genome Biol. Evol.">
        <title>Multiple Roots of Fruiting Body Formation in Amoebozoa.</title>
        <authorList>
            <person name="Hillmann F."/>
            <person name="Forbes G."/>
            <person name="Novohradska S."/>
            <person name="Ferling I."/>
            <person name="Riege K."/>
            <person name="Groth M."/>
            <person name="Westermann M."/>
            <person name="Marz M."/>
            <person name="Spaller T."/>
            <person name="Winckler T."/>
            <person name="Schaap P."/>
            <person name="Glockner G."/>
        </authorList>
    </citation>
    <scope>NUCLEOTIDE SEQUENCE [LARGE SCALE GENOMIC DNA]</scope>
    <source>
        <strain evidence="2 3">Jena</strain>
    </source>
</reference>
<evidence type="ECO:0000313" key="2">
    <source>
        <dbReference type="EMBL" id="PRP86281.1"/>
    </source>
</evidence>
<comment type="caution">
    <text evidence="2">The sequence shown here is derived from an EMBL/GenBank/DDBJ whole genome shotgun (WGS) entry which is preliminary data.</text>
</comment>
<organism evidence="2 3">
    <name type="scientific">Planoprotostelium fungivorum</name>
    <dbReference type="NCBI Taxonomy" id="1890364"/>
    <lineage>
        <taxon>Eukaryota</taxon>
        <taxon>Amoebozoa</taxon>
        <taxon>Evosea</taxon>
        <taxon>Variosea</taxon>
        <taxon>Cavosteliida</taxon>
        <taxon>Cavosteliaceae</taxon>
        <taxon>Planoprotostelium</taxon>
    </lineage>
</organism>
<keyword evidence="3" id="KW-1185">Reference proteome</keyword>
<dbReference type="EMBL" id="MDYQ01000033">
    <property type="protein sequence ID" value="PRP86281.1"/>
    <property type="molecule type" value="Genomic_DNA"/>
</dbReference>
<sequence>MKLAEGNLAVLSDKPTPYTAMAQSKTVMPVDTFVAEPPLASKDDILEQLHPTITEEERLESLKGLEAFIDPQTLEIRKGKFEHDDTMTESINKVEHKDHKAVLHQKILDARHHEPQHAHQRDHVAAFPAHQKHR</sequence>
<name>A0A2P6NQQ1_9EUKA</name>
<dbReference type="AlphaFoldDB" id="A0A2P6NQQ1"/>
<protein>
    <submittedName>
        <fullName evidence="2">Uncharacterized protein</fullName>
    </submittedName>
</protein>
<evidence type="ECO:0000313" key="3">
    <source>
        <dbReference type="Proteomes" id="UP000241769"/>
    </source>
</evidence>
<feature type="region of interest" description="Disordered" evidence="1">
    <location>
        <begin position="113"/>
        <end position="134"/>
    </location>
</feature>
<gene>
    <name evidence="2" type="ORF">PROFUN_05422</name>
</gene>
<dbReference type="Proteomes" id="UP000241769">
    <property type="component" value="Unassembled WGS sequence"/>
</dbReference>
<evidence type="ECO:0000256" key="1">
    <source>
        <dbReference type="SAM" id="MobiDB-lite"/>
    </source>
</evidence>
<accession>A0A2P6NQQ1</accession>
<proteinExistence type="predicted"/>
<dbReference type="InParanoid" id="A0A2P6NQQ1"/>